<proteinExistence type="predicted"/>
<keyword evidence="2" id="KW-1185">Reference proteome</keyword>
<dbReference type="EMBL" id="KP296795">
    <property type="protein sequence ID" value="AJK27966.1"/>
    <property type="molecule type" value="Genomic_DNA"/>
</dbReference>
<protein>
    <submittedName>
        <fullName evidence="1">Uncharacterized protein</fullName>
    </submittedName>
</protein>
<dbReference type="Proteomes" id="UP000032134">
    <property type="component" value="Segment"/>
</dbReference>
<accession>A0A0C5AC56</accession>
<gene>
    <name evidence="1" type="ORF">SHELLY_46</name>
</gene>
<reference evidence="1 2" key="1">
    <citation type="journal article" date="2015" name="Genome Announc.">
        <title>Genome Sequences of Six Paenibacillus larvae Siphoviridae Phages.</title>
        <authorList>
            <person name="Carson S."/>
            <person name="Bruff E."/>
            <person name="DeFoor W."/>
            <person name="Dums J."/>
            <person name="Groth A."/>
            <person name="Hatfield T."/>
            <person name="Iyer A."/>
            <person name="Joshi K."/>
            <person name="McAdams S."/>
            <person name="Miles D."/>
            <person name="Miller D."/>
            <person name="Oufkir A."/>
            <person name="Raynor B."/>
            <person name="Riley S."/>
            <person name="Roland S."/>
            <person name="Rozier H."/>
            <person name="Talley S."/>
            <person name="Miller E.S."/>
        </authorList>
    </citation>
    <scope>NUCLEOTIDE SEQUENCE [LARGE SCALE GENOMIC DNA]</scope>
</reference>
<organism evidence="1 2">
    <name type="scientific">Paenibacillus phage Shelly</name>
    <dbReference type="NCBI Taxonomy" id="1589754"/>
    <lineage>
        <taxon>Viruses</taxon>
        <taxon>Duplodnaviria</taxon>
        <taxon>Heunggongvirae</taxon>
        <taxon>Uroviricota</taxon>
        <taxon>Caudoviricetes</taxon>
        <taxon>Fernvirus</taxon>
        <taxon>Fernvirus shelly</taxon>
    </lineage>
</organism>
<name>A0A0C5AC56_9CAUD</name>
<evidence type="ECO:0000313" key="2">
    <source>
        <dbReference type="Proteomes" id="UP000032134"/>
    </source>
</evidence>
<evidence type="ECO:0000313" key="1">
    <source>
        <dbReference type="EMBL" id="AJK27966.1"/>
    </source>
</evidence>
<sequence length="96" mass="11149">MDFESIRKKLRESERLLDKIEDNRSAIRAIQAGKMIEVRLNPGVPFQGIGLKSKEINDRIKYDVLELLEKQGRDLHEQFERIITVIGEETQNGNKV</sequence>